<evidence type="ECO:0008006" key="4">
    <source>
        <dbReference type="Google" id="ProtNLM"/>
    </source>
</evidence>
<dbReference type="Proteomes" id="UP000295192">
    <property type="component" value="Unassembled WGS sequence"/>
</dbReference>
<evidence type="ECO:0000313" key="2">
    <source>
        <dbReference type="EMBL" id="TDG53138.1"/>
    </source>
</evidence>
<dbReference type="AlphaFoldDB" id="A0A484BWD6"/>
<sequence length="95" mass="10578">MQRDLTHGLWWCVVRGAAAWWVDSLQRSGALSQRSPFVACRRHLCALELQILHDSAISSNCTMGIKQLTQPTACSSAEFPMDRAMDDGLDPHAHD</sequence>
<keyword evidence="3" id="KW-1185">Reference proteome</keyword>
<evidence type="ECO:0000256" key="1">
    <source>
        <dbReference type="SAM" id="SignalP"/>
    </source>
</evidence>
<gene>
    <name evidence="2" type="ORF">AWZ03_000681</name>
</gene>
<feature type="signal peptide" evidence="1">
    <location>
        <begin position="1"/>
        <end position="19"/>
    </location>
</feature>
<protein>
    <recommendedName>
        <fullName evidence="4">Secreted protein</fullName>
    </recommendedName>
</protein>
<dbReference type="EMBL" id="LSRL02000002">
    <property type="protein sequence ID" value="TDG53138.1"/>
    <property type="molecule type" value="Genomic_DNA"/>
</dbReference>
<name>A0A484BWD6_DRONA</name>
<accession>A0A484BWD6</accession>
<reference evidence="2 3" key="1">
    <citation type="journal article" date="2019" name="J. Hered.">
        <title>An Improved Genome Assembly for Drosophila navojoa, the Basal Species in the mojavensis Cluster.</title>
        <authorList>
            <person name="Vanderlinde T."/>
            <person name="Dupim E.G."/>
            <person name="Nazario-Yepiz N.O."/>
            <person name="Carvalho A.B."/>
        </authorList>
    </citation>
    <scope>NUCLEOTIDE SEQUENCE [LARGE SCALE GENOMIC DNA]</scope>
    <source>
        <strain evidence="2">Navoj_Jal97</strain>
        <tissue evidence="2">Whole organism</tissue>
    </source>
</reference>
<evidence type="ECO:0000313" key="3">
    <source>
        <dbReference type="Proteomes" id="UP000295192"/>
    </source>
</evidence>
<keyword evidence="1" id="KW-0732">Signal</keyword>
<proteinExistence type="predicted"/>
<feature type="chain" id="PRO_5019807336" description="Secreted protein" evidence="1">
    <location>
        <begin position="20"/>
        <end position="95"/>
    </location>
</feature>
<organism evidence="2 3">
    <name type="scientific">Drosophila navojoa</name>
    <name type="common">Fruit fly</name>
    <dbReference type="NCBI Taxonomy" id="7232"/>
    <lineage>
        <taxon>Eukaryota</taxon>
        <taxon>Metazoa</taxon>
        <taxon>Ecdysozoa</taxon>
        <taxon>Arthropoda</taxon>
        <taxon>Hexapoda</taxon>
        <taxon>Insecta</taxon>
        <taxon>Pterygota</taxon>
        <taxon>Neoptera</taxon>
        <taxon>Endopterygota</taxon>
        <taxon>Diptera</taxon>
        <taxon>Brachycera</taxon>
        <taxon>Muscomorpha</taxon>
        <taxon>Ephydroidea</taxon>
        <taxon>Drosophilidae</taxon>
        <taxon>Drosophila</taxon>
    </lineage>
</organism>
<comment type="caution">
    <text evidence="2">The sequence shown here is derived from an EMBL/GenBank/DDBJ whole genome shotgun (WGS) entry which is preliminary data.</text>
</comment>